<evidence type="ECO:0000313" key="20">
    <source>
        <dbReference type="Proteomes" id="UP000261600"/>
    </source>
</evidence>
<comment type="catalytic activity">
    <reaction evidence="16">
        <text>N-acetyl-beta-D-6-sulfogalactosaminyl-(1-&gt;4)-alpha-L-iduronyl-(1-&gt;3)-N-acetyl-D-6-sulfogalactosamine + H2O = alpha-L-iduronyl-(1-&gt;3)-N-acetyl-D-6-sulfogalactosamine + N-acetyl-D-6-sulfogalactosamine</text>
        <dbReference type="Rhea" id="RHEA:64384"/>
        <dbReference type="ChEBI" id="CHEBI:15377"/>
        <dbReference type="ChEBI" id="CHEBI:152567"/>
        <dbReference type="ChEBI" id="CHEBI:152568"/>
        <dbReference type="ChEBI" id="CHEBI:153064"/>
    </reaction>
    <physiologicalReaction direction="left-to-right" evidence="16">
        <dbReference type="Rhea" id="RHEA:64385"/>
    </physiologicalReaction>
</comment>
<feature type="chain" id="PRO_5018634535" description="Beta-hexosaminidase subunit alpha" evidence="17">
    <location>
        <begin position="32"/>
        <end position="269"/>
    </location>
</feature>
<dbReference type="Proteomes" id="UP000261600">
    <property type="component" value="Unplaced"/>
</dbReference>
<evidence type="ECO:0000256" key="5">
    <source>
        <dbReference type="ARBA" id="ARBA00022801"/>
    </source>
</evidence>
<keyword evidence="5" id="KW-0378">Hydrolase</keyword>
<sequence>MYATDSRPYIHPNFNLLLLIILQLGLPTVEGVWSLPQALTSSPERYPLNPRVFYFGYRRQSAMQQGCCVLDALFKSYFAEIFPDHTIPSANGVVQFSKDTPFMSEVSVDHNDCESYPKEDSSEKCKYQHIYLSQNSPGFQYKGILLDTSRHYLPVWANLIALDAMANSMFSVFHWHIVDDPSFPYQSHTFPDLSTKVQGAFHVMTHIYTQSNVRRVISYARLWGIWVIPEFDSPDHTKSWGKGQSDLLTPCYRWASSGGVQVSWGLVHE</sequence>
<name>A0A3Q3J503_MONAL</name>
<evidence type="ECO:0000256" key="3">
    <source>
        <dbReference type="ARBA" id="ARBA00012663"/>
    </source>
</evidence>
<dbReference type="Gene3D" id="3.30.379.10">
    <property type="entry name" value="Chitobiase/beta-hexosaminidase domain 2-like"/>
    <property type="match status" value="1"/>
</dbReference>
<dbReference type="InterPro" id="IPR029018">
    <property type="entry name" value="Hex-like_dom2"/>
</dbReference>
<comment type="similarity">
    <text evidence="2">Belongs to the glycosyl hydrolase 20 family.</text>
</comment>
<reference evidence="19" key="1">
    <citation type="submission" date="2025-08" db="UniProtKB">
        <authorList>
            <consortium name="Ensembl"/>
        </authorList>
    </citation>
    <scope>IDENTIFICATION</scope>
</reference>
<feature type="domain" description="Glycoside hydrolase family 20 catalytic" evidence="18">
    <location>
        <begin position="139"/>
        <end position="250"/>
    </location>
</feature>
<dbReference type="EC" id="3.2.1.52" evidence="3"/>
<evidence type="ECO:0000259" key="18">
    <source>
        <dbReference type="Pfam" id="PF00728"/>
    </source>
</evidence>
<keyword evidence="6" id="KW-0865">Zymogen</keyword>
<evidence type="ECO:0000256" key="10">
    <source>
        <dbReference type="ARBA" id="ARBA00043190"/>
    </source>
</evidence>
<comment type="catalytic activity">
    <reaction evidence="15">
        <text>N-acetyl-beta-D-galactosaminyl-(1-&gt;4)-beta-D-3-sulfogalactosyl-(1-&gt;4)-beta-D-glucosyl-(1&lt;-&gt;1')-ceramide + H2O = a beta-D-3-sulfogalactosyl-(1-&gt;4)-beta-D-glucosyl-(1&lt;-&gt;1')-ceramide + N-acetyl-beta-D-galactosamine</text>
        <dbReference type="Rhea" id="RHEA:48276"/>
        <dbReference type="ChEBI" id="CHEBI:15377"/>
        <dbReference type="ChEBI" id="CHEBI:28497"/>
        <dbReference type="ChEBI" id="CHEBI:90163"/>
        <dbReference type="ChEBI" id="CHEBI:90164"/>
    </reaction>
    <physiologicalReaction direction="left-to-right" evidence="15">
        <dbReference type="Rhea" id="RHEA:48277"/>
    </physiologicalReaction>
</comment>
<dbReference type="Ensembl" id="ENSMALT00000011989.1">
    <property type="protein sequence ID" value="ENSMALP00000011740.1"/>
    <property type="gene ID" value="ENSMALG00000008342.1"/>
</dbReference>
<reference evidence="19" key="2">
    <citation type="submission" date="2025-09" db="UniProtKB">
        <authorList>
            <consortium name="Ensembl"/>
        </authorList>
    </citation>
    <scope>IDENTIFICATION</scope>
</reference>
<dbReference type="Pfam" id="PF00728">
    <property type="entry name" value="Glyco_hydro_20"/>
    <property type="match status" value="1"/>
</dbReference>
<dbReference type="GO" id="GO:0005764">
    <property type="term" value="C:lysosome"/>
    <property type="evidence" value="ECO:0007669"/>
    <property type="project" value="TreeGrafter"/>
</dbReference>
<dbReference type="PANTHER" id="PTHR22600">
    <property type="entry name" value="BETA-HEXOSAMINIDASE"/>
    <property type="match status" value="1"/>
</dbReference>
<comment type="catalytic activity">
    <reaction evidence="11">
        <text>a ganglioside GM2 (d18:1(4E)) + H2O = a ganglioside GM3 (d18:1(4E)) + N-acetyl-beta-D-galactosamine</text>
        <dbReference type="Rhea" id="RHEA:47940"/>
        <dbReference type="ChEBI" id="CHEBI:15377"/>
        <dbReference type="ChEBI" id="CHEBI:28497"/>
        <dbReference type="ChEBI" id="CHEBI:60065"/>
        <dbReference type="ChEBI" id="CHEBI:71502"/>
    </reaction>
    <physiologicalReaction direction="left-to-right" evidence="11">
        <dbReference type="Rhea" id="RHEA:47941"/>
    </physiologicalReaction>
</comment>
<organism evidence="19 20">
    <name type="scientific">Monopterus albus</name>
    <name type="common">Swamp eel</name>
    <dbReference type="NCBI Taxonomy" id="43700"/>
    <lineage>
        <taxon>Eukaryota</taxon>
        <taxon>Metazoa</taxon>
        <taxon>Chordata</taxon>
        <taxon>Craniata</taxon>
        <taxon>Vertebrata</taxon>
        <taxon>Euteleostomi</taxon>
        <taxon>Actinopterygii</taxon>
        <taxon>Neopterygii</taxon>
        <taxon>Teleostei</taxon>
        <taxon>Neoteleostei</taxon>
        <taxon>Acanthomorphata</taxon>
        <taxon>Anabantaria</taxon>
        <taxon>Synbranchiformes</taxon>
        <taxon>Synbranchidae</taxon>
        <taxon>Monopterus</taxon>
    </lineage>
</organism>
<dbReference type="GO" id="GO:0016020">
    <property type="term" value="C:membrane"/>
    <property type="evidence" value="ECO:0007669"/>
    <property type="project" value="TreeGrafter"/>
</dbReference>
<dbReference type="PANTHER" id="PTHR22600:SF39">
    <property type="entry name" value="BETA-HEXOSAMINIDASE SUBUNIT ALPHA"/>
    <property type="match status" value="1"/>
</dbReference>
<evidence type="ECO:0000256" key="12">
    <source>
        <dbReference type="ARBA" id="ARBA00043827"/>
    </source>
</evidence>
<evidence type="ECO:0000256" key="6">
    <source>
        <dbReference type="ARBA" id="ARBA00023145"/>
    </source>
</evidence>
<evidence type="ECO:0000256" key="13">
    <source>
        <dbReference type="ARBA" id="ARBA00045782"/>
    </source>
</evidence>
<evidence type="ECO:0000256" key="9">
    <source>
        <dbReference type="ARBA" id="ARBA00041405"/>
    </source>
</evidence>
<keyword evidence="20" id="KW-1185">Reference proteome</keyword>
<dbReference type="InterPro" id="IPR025705">
    <property type="entry name" value="Beta_hexosaminidase_sua/sub"/>
</dbReference>
<keyword evidence="4 17" id="KW-0732">Signal</keyword>
<evidence type="ECO:0000313" key="19">
    <source>
        <dbReference type="Ensembl" id="ENSMALP00000011740.1"/>
    </source>
</evidence>
<evidence type="ECO:0000256" key="8">
    <source>
        <dbReference type="ARBA" id="ARBA00040940"/>
    </source>
</evidence>
<dbReference type="GO" id="GO:0005975">
    <property type="term" value="P:carbohydrate metabolic process"/>
    <property type="evidence" value="ECO:0007669"/>
    <property type="project" value="InterPro"/>
</dbReference>
<evidence type="ECO:0000256" key="14">
    <source>
        <dbReference type="ARBA" id="ARBA00046515"/>
    </source>
</evidence>
<evidence type="ECO:0000256" key="4">
    <source>
        <dbReference type="ARBA" id="ARBA00022729"/>
    </source>
</evidence>
<evidence type="ECO:0000256" key="1">
    <source>
        <dbReference type="ARBA" id="ARBA00001231"/>
    </source>
</evidence>
<dbReference type="SUPFAM" id="SSF55545">
    <property type="entry name" value="beta-N-acetylhexosaminidase-like domain"/>
    <property type="match status" value="1"/>
</dbReference>
<evidence type="ECO:0000256" key="11">
    <source>
        <dbReference type="ARBA" id="ARBA00043767"/>
    </source>
</evidence>
<protein>
    <recommendedName>
        <fullName evidence="8">Beta-hexosaminidase subunit alpha</fullName>
        <ecNumber evidence="3">3.2.1.52</ecNumber>
    </recommendedName>
    <alternativeName>
        <fullName evidence="9">Beta-N-acetylhexosaminidase subunit alpha</fullName>
    </alternativeName>
    <alternativeName>
        <fullName evidence="10">N-acetyl-beta-glucosaminidase subunit alpha</fullName>
    </alternativeName>
</protein>
<dbReference type="GO" id="GO:0006689">
    <property type="term" value="P:ganglioside catabolic process"/>
    <property type="evidence" value="ECO:0007669"/>
    <property type="project" value="TreeGrafter"/>
</dbReference>
<evidence type="ECO:0000256" key="17">
    <source>
        <dbReference type="SAM" id="SignalP"/>
    </source>
</evidence>
<comment type="catalytic activity">
    <reaction evidence="1">
        <text>Hydrolysis of terminal non-reducing N-acetyl-D-hexosamine residues in N-acetyl-beta-D-hexosaminides.</text>
        <dbReference type="EC" id="3.2.1.52"/>
    </reaction>
</comment>
<dbReference type="GO" id="GO:0030203">
    <property type="term" value="P:glycosaminoglycan metabolic process"/>
    <property type="evidence" value="ECO:0007669"/>
    <property type="project" value="TreeGrafter"/>
</dbReference>
<dbReference type="PRINTS" id="PR00738">
    <property type="entry name" value="GLHYDRLASE20"/>
</dbReference>
<comment type="catalytic activity">
    <reaction evidence="12">
        <text>a ganglioside GM2 + H2O = a ganglioside GM3 + N-acetyl-beta-D-galactosamine</text>
        <dbReference type="Rhea" id="RHEA:47968"/>
        <dbReference type="ChEBI" id="CHEBI:15377"/>
        <dbReference type="ChEBI" id="CHEBI:28497"/>
        <dbReference type="ChEBI" id="CHEBI:79210"/>
        <dbReference type="ChEBI" id="CHEBI:79218"/>
    </reaction>
    <physiologicalReaction direction="left-to-right" evidence="12">
        <dbReference type="Rhea" id="RHEA:47969"/>
    </physiologicalReaction>
</comment>
<feature type="signal peptide" evidence="17">
    <location>
        <begin position="1"/>
        <end position="31"/>
    </location>
</feature>
<evidence type="ECO:0000256" key="16">
    <source>
        <dbReference type="ARBA" id="ARBA00049464"/>
    </source>
</evidence>
<dbReference type="InterPro" id="IPR015883">
    <property type="entry name" value="Glyco_hydro_20_cat"/>
</dbReference>
<evidence type="ECO:0000256" key="7">
    <source>
        <dbReference type="ARBA" id="ARBA00023505"/>
    </source>
</evidence>
<evidence type="ECO:0000256" key="15">
    <source>
        <dbReference type="ARBA" id="ARBA00047301"/>
    </source>
</evidence>
<comment type="function">
    <text evidence="13">Hydrolyzes the non-reducing end N-acetyl-D-hexosamine and/or sulfated N-acetyl-D-hexosamine of glycoconjugates, such as the oligosaccharide moieties from proteins and neutral glycolipids, or from certain mucopolysaccharides. The isozyme S is as active as the isozyme A on the anionic bis-sulfated glycans, the chondroitin-6-sulfate trisaccharide (C6S-3), and the dermatan sulfate pentasaccharide, and the sulfated glycosphingolipid SM2. The isozyme B does not hydrolyze each of these substrates, however hydrolyzes efficiently neutral oligosaccharide. Only the isozyme A is responsible for the degradation of GM2 gangliosides in the presence of GM2A.</text>
</comment>
<evidence type="ECO:0000256" key="2">
    <source>
        <dbReference type="ARBA" id="ARBA00006285"/>
    </source>
</evidence>
<comment type="catalytic activity">
    <reaction evidence="7">
        <text>beta-D-GalNAc-(1-&gt;4)-alpha-L-IdoA-(1-&gt;3)-beta-D-GalNAc-4-sulfate-(1-&gt;4)-alpha-L-IdoA-(1-&gt;3)-D-GalNAc-4-sulfate + H2O = alpha-L-IdoA-(1-&gt;3)-beta-D-GalNAc-4-sulfate-(1-&gt;4)-alpha-L-IdoA-(1-&gt;3)-D-GalNAc-4-sulfate + N-acetyl-D-galactosamine</text>
        <dbReference type="Rhea" id="RHEA:64372"/>
        <dbReference type="ChEBI" id="CHEBI:15377"/>
        <dbReference type="ChEBI" id="CHEBI:28037"/>
        <dbReference type="ChEBI" id="CHEBI:152565"/>
        <dbReference type="ChEBI" id="CHEBI:152566"/>
    </reaction>
    <physiologicalReaction direction="left-to-right" evidence="7">
        <dbReference type="Rhea" id="RHEA:64373"/>
    </physiologicalReaction>
</comment>
<dbReference type="Gene3D" id="3.20.20.80">
    <property type="entry name" value="Glycosidases"/>
    <property type="match status" value="1"/>
</dbReference>
<accession>A0A3Q3J503</accession>
<dbReference type="GO" id="GO:0004563">
    <property type="term" value="F:beta-N-acetylhexosaminidase activity"/>
    <property type="evidence" value="ECO:0007669"/>
    <property type="project" value="UniProtKB-EC"/>
</dbReference>
<dbReference type="InterPro" id="IPR017853">
    <property type="entry name" value="GH"/>
</dbReference>
<dbReference type="SUPFAM" id="SSF51445">
    <property type="entry name" value="(Trans)glycosidases"/>
    <property type="match status" value="1"/>
</dbReference>
<dbReference type="STRING" id="43700.ENSMALP00000011740"/>
<comment type="subunit">
    <text evidence="14">There are 3 beta-hexosaminidase isozymes: isozyme A (hexosaminidase A) is a heterodimer composed of one subunit alpha and one subunit beta (chain A and B); isozyme B (hexosaminidase B) is a homodimer of two beta subunits (two chains A and B); isozyme S (hexosaminidase S) is a homodimer of two alpha subunits. The composition of the dimer (isozyme A versus isozyme S) has a significant effect on the substrate specificity of the alpha subunit active site.</text>
</comment>
<dbReference type="AlphaFoldDB" id="A0A3Q3J503"/>
<proteinExistence type="inferred from homology"/>